<feature type="binding site" evidence="3">
    <location>
        <position position="161"/>
    </location>
    <ligand>
        <name>substrate</name>
    </ligand>
</feature>
<feature type="active site" description="Proton donor/acceptor" evidence="2">
    <location>
        <position position="273"/>
    </location>
</feature>
<evidence type="ECO:0000256" key="3">
    <source>
        <dbReference type="PIRSR" id="PIRSR605511-2"/>
    </source>
</evidence>
<dbReference type="InterPro" id="IPR051262">
    <property type="entry name" value="SMP-30/CGR1_Lactonase"/>
</dbReference>
<keyword evidence="8" id="KW-1185">Reference proteome</keyword>
<feature type="binding site" evidence="3">
    <location>
        <position position="217"/>
    </location>
    <ligand>
        <name>a divalent metal cation</name>
        <dbReference type="ChEBI" id="CHEBI:60240"/>
    </ligand>
</feature>
<evidence type="ECO:0000256" key="2">
    <source>
        <dbReference type="PIRSR" id="PIRSR605511-1"/>
    </source>
</evidence>
<feature type="chain" id="PRO_5016283904" evidence="5">
    <location>
        <begin position="20"/>
        <end position="345"/>
    </location>
</feature>
<protein>
    <submittedName>
        <fullName evidence="7">Gluconolactonase</fullName>
    </submittedName>
</protein>
<dbReference type="OrthoDB" id="241638at2"/>
<feature type="binding site" evidence="3">
    <location>
        <position position="273"/>
    </location>
    <ligand>
        <name>a divalent metal cation</name>
        <dbReference type="ChEBI" id="CHEBI:60240"/>
    </ligand>
</feature>
<proteinExistence type="predicted"/>
<evidence type="ECO:0000256" key="1">
    <source>
        <dbReference type="ARBA" id="ARBA00022801"/>
    </source>
</evidence>
<comment type="cofactor">
    <cofactor evidence="3">
        <name>Zn(2+)</name>
        <dbReference type="ChEBI" id="CHEBI:29105"/>
    </cofactor>
    <text evidence="3">Binds 1 divalent metal cation per subunit.</text>
</comment>
<dbReference type="AlphaFoldDB" id="A0A327WU70"/>
<keyword evidence="3" id="KW-0479">Metal-binding</keyword>
<accession>A0A327WU70</accession>
<dbReference type="InterPro" id="IPR005511">
    <property type="entry name" value="SMP-30"/>
</dbReference>
<dbReference type="Pfam" id="PF08450">
    <property type="entry name" value="SGL"/>
    <property type="match status" value="1"/>
</dbReference>
<dbReference type="GO" id="GO:0046872">
    <property type="term" value="F:metal ion binding"/>
    <property type="evidence" value="ECO:0007669"/>
    <property type="project" value="UniProtKB-KW"/>
</dbReference>
<feature type="region of interest" description="Disordered" evidence="4">
    <location>
        <begin position="157"/>
        <end position="176"/>
    </location>
</feature>
<dbReference type="PANTHER" id="PTHR47572:SF4">
    <property type="entry name" value="LACTONASE DRP35"/>
    <property type="match status" value="1"/>
</dbReference>
<dbReference type="Gene3D" id="2.120.10.30">
    <property type="entry name" value="TolB, C-terminal domain"/>
    <property type="match status" value="1"/>
</dbReference>
<evidence type="ECO:0000313" key="7">
    <source>
        <dbReference type="EMBL" id="RAJ95607.1"/>
    </source>
</evidence>
<keyword evidence="3" id="KW-0862">Zinc</keyword>
<name>A0A327WU70_LARAB</name>
<dbReference type="EMBL" id="QLMC01000004">
    <property type="protein sequence ID" value="RAJ95607.1"/>
    <property type="molecule type" value="Genomic_DNA"/>
</dbReference>
<feature type="domain" description="SMP-30/Gluconolactonase/LRE-like region" evidence="6">
    <location>
        <begin position="55"/>
        <end position="331"/>
    </location>
</feature>
<sequence length="345" mass="36834">MKKSALLLLLTSISYGALAQTPYPTIGSIERLDPKLDALLPKDAKLEVLASGFDWSEGPVWIKGSGNTDGYLLFSDVPQNTVYKWSEKEGCKPFMKPSGYTGVAPYSGEPGSNGLAVDAKGRLISAEHGDRRISALSLAERAGGKITLADQYKGKRFNSPNDVAPHSNGSVYFTDPPYGLPEREKDTKTRELAIHGVYRVTPDGNVTLLIDNLTRPNGIAFSPDEKTLYIAQSDPEKPYIMAYPVQADGTVGKGRIFYDASNGVRQNLPGLPDGLKVDKNGNVWSSGPGGILIIAPDAASGTGKLLGTLKTGVATANCAFGNDGSTLYITADMYLIRIKTMAKGL</sequence>
<dbReference type="InterPro" id="IPR013658">
    <property type="entry name" value="SGL"/>
</dbReference>
<organism evidence="7 8">
    <name type="scientific">Larkinella arboricola</name>
    <dbReference type="NCBI Taxonomy" id="643671"/>
    <lineage>
        <taxon>Bacteria</taxon>
        <taxon>Pseudomonadati</taxon>
        <taxon>Bacteroidota</taxon>
        <taxon>Cytophagia</taxon>
        <taxon>Cytophagales</taxon>
        <taxon>Spirosomataceae</taxon>
        <taxon>Larkinella</taxon>
    </lineage>
</organism>
<dbReference type="GO" id="GO:0016787">
    <property type="term" value="F:hydrolase activity"/>
    <property type="evidence" value="ECO:0007669"/>
    <property type="project" value="UniProtKB-KW"/>
</dbReference>
<dbReference type="InterPro" id="IPR011042">
    <property type="entry name" value="6-blade_b-propeller_TolB-like"/>
</dbReference>
<keyword evidence="1" id="KW-0378">Hydrolase</keyword>
<dbReference type="Proteomes" id="UP000248790">
    <property type="component" value="Unassembled WGS sequence"/>
</dbReference>
<keyword evidence="5" id="KW-0732">Signal</keyword>
<gene>
    <name evidence="7" type="ORF">LX87_03354</name>
</gene>
<reference evidence="7 8" key="1">
    <citation type="submission" date="2018-06" db="EMBL/GenBank/DDBJ databases">
        <title>Genomic Encyclopedia of Archaeal and Bacterial Type Strains, Phase II (KMG-II): from individual species to whole genera.</title>
        <authorList>
            <person name="Goeker M."/>
        </authorList>
    </citation>
    <scope>NUCLEOTIDE SEQUENCE [LARGE SCALE GENOMIC DNA]</scope>
    <source>
        <strain evidence="7 8">DSM 21851</strain>
    </source>
</reference>
<comment type="caution">
    <text evidence="7">The sequence shown here is derived from an EMBL/GenBank/DDBJ whole genome shotgun (WGS) entry which is preliminary data.</text>
</comment>
<evidence type="ECO:0000259" key="6">
    <source>
        <dbReference type="Pfam" id="PF08450"/>
    </source>
</evidence>
<evidence type="ECO:0000256" key="4">
    <source>
        <dbReference type="SAM" id="MobiDB-lite"/>
    </source>
</evidence>
<evidence type="ECO:0000256" key="5">
    <source>
        <dbReference type="SAM" id="SignalP"/>
    </source>
</evidence>
<dbReference type="PRINTS" id="PR01790">
    <property type="entry name" value="SMP30FAMILY"/>
</dbReference>
<feature type="binding site" evidence="3">
    <location>
        <position position="57"/>
    </location>
    <ligand>
        <name>a divalent metal cation</name>
        <dbReference type="ChEBI" id="CHEBI:60240"/>
    </ligand>
</feature>
<dbReference type="SUPFAM" id="SSF63829">
    <property type="entry name" value="Calcium-dependent phosphotriesterase"/>
    <property type="match status" value="1"/>
</dbReference>
<feature type="signal peptide" evidence="5">
    <location>
        <begin position="1"/>
        <end position="19"/>
    </location>
</feature>
<dbReference type="PANTHER" id="PTHR47572">
    <property type="entry name" value="LIPOPROTEIN-RELATED"/>
    <property type="match status" value="1"/>
</dbReference>
<feature type="binding site" evidence="3">
    <location>
        <position position="184"/>
    </location>
    <ligand>
        <name>substrate</name>
    </ligand>
</feature>
<dbReference type="RefSeq" id="WP_111629411.1">
    <property type="nucleotide sequence ID" value="NZ_QLMC01000004.1"/>
</dbReference>
<evidence type="ECO:0000313" key="8">
    <source>
        <dbReference type="Proteomes" id="UP000248790"/>
    </source>
</evidence>